<reference evidence="5 6" key="1">
    <citation type="submission" date="2018-07" db="EMBL/GenBank/DDBJ databases">
        <title>A draft genome of a endophytic bacteria, a new species of Pedobacter.</title>
        <authorList>
            <person name="Zhang Z.D."/>
            <person name="Chen Z.J."/>
        </authorList>
    </citation>
    <scope>NUCLEOTIDE SEQUENCE [LARGE SCALE GENOMIC DNA]</scope>
    <source>
        <strain evidence="5 6">RS10</strain>
    </source>
</reference>
<organism evidence="5 6">
    <name type="scientific">Pedobacter miscanthi</name>
    <dbReference type="NCBI Taxonomy" id="2259170"/>
    <lineage>
        <taxon>Bacteria</taxon>
        <taxon>Pseudomonadati</taxon>
        <taxon>Bacteroidota</taxon>
        <taxon>Sphingobacteriia</taxon>
        <taxon>Sphingobacteriales</taxon>
        <taxon>Sphingobacteriaceae</taxon>
        <taxon>Pedobacter</taxon>
    </lineage>
</organism>
<gene>
    <name evidence="5" type="ORF">DRW42_27975</name>
</gene>
<dbReference type="OrthoDB" id="1118217at2"/>
<keyword evidence="3" id="KW-0676">Redox-active center</keyword>
<dbReference type="InterPro" id="IPR036249">
    <property type="entry name" value="Thioredoxin-like_sf"/>
</dbReference>
<dbReference type="PROSITE" id="PS00194">
    <property type="entry name" value="THIOREDOXIN_1"/>
    <property type="match status" value="1"/>
</dbReference>
<comment type="subcellular location">
    <subcellularLocation>
        <location evidence="1">Cell envelope</location>
    </subcellularLocation>
</comment>
<evidence type="ECO:0000256" key="1">
    <source>
        <dbReference type="ARBA" id="ARBA00004196"/>
    </source>
</evidence>
<dbReference type="Gene3D" id="3.40.30.10">
    <property type="entry name" value="Glutaredoxin"/>
    <property type="match status" value="1"/>
</dbReference>
<evidence type="ECO:0000313" key="6">
    <source>
        <dbReference type="Proteomes" id="UP000252081"/>
    </source>
</evidence>
<dbReference type="SUPFAM" id="SSF52833">
    <property type="entry name" value="Thioredoxin-like"/>
    <property type="match status" value="1"/>
</dbReference>
<keyword evidence="6" id="KW-1185">Reference proteome</keyword>
<dbReference type="GO" id="GO:0016491">
    <property type="term" value="F:oxidoreductase activity"/>
    <property type="evidence" value="ECO:0007669"/>
    <property type="project" value="InterPro"/>
</dbReference>
<proteinExistence type="predicted"/>
<dbReference type="Pfam" id="PF08534">
    <property type="entry name" value="Redoxin"/>
    <property type="match status" value="1"/>
</dbReference>
<dbReference type="RefSeq" id="WP_113952163.1">
    <property type="nucleotide sequence ID" value="NZ_QNQU01000049.1"/>
</dbReference>
<accession>A0A366KKH5</accession>
<dbReference type="Proteomes" id="UP000252081">
    <property type="component" value="Unassembled WGS sequence"/>
</dbReference>
<dbReference type="GO" id="GO:0017004">
    <property type="term" value="P:cytochrome complex assembly"/>
    <property type="evidence" value="ECO:0007669"/>
    <property type="project" value="UniProtKB-KW"/>
</dbReference>
<dbReference type="InterPro" id="IPR013766">
    <property type="entry name" value="Thioredoxin_domain"/>
</dbReference>
<evidence type="ECO:0000259" key="4">
    <source>
        <dbReference type="PROSITE" id="PS51352"/>
    </source>
</evidence>
<dbReference type="InterPro" id="IPR013740">
    <property type="entry name" value="Redoxin"/>
</dbReference>
<feature type="domain" description="Thioredoxin" evidence="4">
    <location>
        <begin position="45"/>
        <end position="204"/>
    </location>
</feature>
<protein>
    <recommendedName>
        <fullName evidence="4">Thioredoxin domain-containing protein</fullName>
    </recommendedName>
</protein>
<dbReference type="AlphaFoldDB" id="A0A366KKH5"/>
<name>A0A366KKH5_9SPHI</name>
<evidence type="ECO:0000256" key="2">
    <source>
        <dbReference type="ARBA" id="ARBA00022748"/>
    </source>
</evidence>
<dbReference type="PROSITE" id="PS51352">
    <property type="entry name" value="THIOREDOXIN_2"/>
    <property type="match status" value="1"/>
</dbReference>
<evidence type="ECO:0000256" key="3">
    <source>
        <dbReference type="ARBA" id="ARBA00023284"/>
    </source>
</evidence>
<evidence type="ECO:0000313" key="5">
    <source>
        <dbReference type="EMBL" id="RBQ02197.1"/>
    </source>
</evidence>
<dbReference type="PANTHER" id="PTHR42852:SF17">
    <property type="entry name" value="THIOREDOXIN-LIKE PROTEIN HI_1115"/>
    <property type="match status" value="1"/>
</dbReference>
<comment type="caution">
    <text evidence="5">The sequence shown here is derived from an EMBL/GenBank/DDBJ whole genome shotgun (WGS) entry which is preliminary data.</text>
</comment>
<dbReference type="InterPro" id="IPR050553">
    <property type="entry name" value="Thioredoxin_ResA/DsbE_sf"/>
</dbReference>
<dbReference type="EMBL" id="QNQU01000049">
    <property type="protein sequence ID" value="RBQ02197.1"/>
    <property type="molecule type" value="Genomic_DNA"/>
</dbReference>
<dbReference type="InterPro" id="IPR017937">
    <property type="entry name" value="Thioredoxin_CS"/>
</dbReference>
<dbReference type="CDD" id="cd02966">
    <property type="entry name" value="TlpA_like_family"/>
    <property type="match status" value="1"/>
</dbReference>
<dbReference type="GO" id="GO:0030313">
    <property type="term" value="C:cell envelope"/>
    <property type="evidence" value="ECO:0007669"/>
    <property type="project" value="UniProtKB-SubCell"/>
</dbReference>
<dbReference type="PANTHER" id="PTHR42852">
    <property type="entry name" value="THIOL:DISULFIDE INTERCHANGE PROTEIN DSBE"/>
    <property type="match status" value="1"/>
</dbReference>
<sequence>MKIYDKYLPLFFLCWAFLYSPFAVLPVFPQGVNKGEVVDLTARGVAVGEKVPDLLIENLHGYVGGDGKAVSSVKLSSFRGKLVILDFWATWCGACVGMMPVIDSLQQVFDGKVQFISVTDEPEKVAVPFLRKLNPSGSVVPFVTADKVLKAAFPHRLLPHYVWIDGDGVVVAITALEQVSGRQIKKVLMGSAAGIRQKRDLAVAYDPNKPMFLDGNGGNGKGLLFHSMLTRWGDGLQMGSWVNPALGKASVKNLGVKEMYAAAFSERVIIGKHRMVFDMKDPGLIRYSHDTRDNQESEDWMRKNMFCYELILPQGQGAMLRSHMVGDLRRLFPWVSADTVSMETMCTVLVSTGDNSAMRAKGSARSIDIDNMGIAVKAMGIVSLTSRLDMIYLQEHPYPVVDGSGITFPVDFQLDCDLSSVPSINKALEKYNLKLVDKRFKTLMLVFKDVPVSDMGSRSK</sequence>
<keyword evidence="2" id="KW-0201">Cytochrome c-type biogenesis</keyword>